<dbReference type="SUPFAM" id="SSF53474">
    <property type="entry name" value="alpha/beta-Hydrolases"/>
    <property type="match status" value="1"/>
</dbReference>
<feature type="region of interest" description="Disordered" evidence="1">
    <location>
        <begin position="589"/>
        <end position="618"/>
    </location>
</feature>
<dbReference type="PANTHER" id="PTHR12482:SF62">
    <property type="entry name" value="LIPASE ROG1-RELATED"/>
    <property type="match status" value="1"/>
</dbReference>
<protein>
    <recommendedName>
        <fullName evidence="3">DUF676 domain-containing protein</fullName>
    </recommendedName>
</protein>
<reference evidence="4 5" key="1">
    <citation type="submission" date="2024-10" db="EMBL/GenBank/DDBJ databases">
        <title>Updated reference genomes for cyclostephanoid diatoms.</title>
        <authorList>
            <person name="Roberts W.R."/>
            <person name="Alverson A.J."/>
        </authorList>
    </citation>
    <scope>NUCLEOTIDE SEQUENCE [LARGE SCALE GENOMIC DNA]</scope>
    <source>
        <strain evidence="4 5">AJA232-27</strain>
    </source>
</reference>
<dbReference type="Proteomes" id="UP001530293">
    <property type="component" value="Unassembled WGS sequence"/>
</dbReference>
<feature type="transmembrane region" description="Helical" evidence="2">
    <location>
        <begin position="12"/>
        <end position="36"/>
    </location>
</feature>
<feature type="region of interest" description="Disordered" evidence="1">
    <location>
        <begin position="375"/>
        <end position="410"/>
    </location>
</feature>
<dbReference type="Pfam" id="PF05057">
    <property type="entry name" value="DUF676"/>
    <property type="match status" value="1"/>
</dbReference>
<proteinExistence type="predicted"/>
<feature type="region of interest" description="Disordered" evidence="1">
    <location>
        <begin position="245"/>
        <end position="268"/>
    </location>
</feature>
<feature type="region of interest" description="Disordered" evidence="1">
    <location>
        <begin position="147"/>
        <end position="178"/>
    </location>
</feature>
<keyword evidence="2" id="KW-1133">Transmembrane helix</keyword>
<dbReference type="AlphaFoldDB" id="A0ABD3MKZ5"/>
<evidence type="ECO:0000256" key="2">
    <source>
        <dbReference type="SAM" id="Phobius"/>
    </source>
</evidence>
<evidence type="ECO:0000259" key="3">
    <source>
        <dbReference type="Pfam" id="PF05057"/>
    </source>
</evidence>
<keyword evidence="5" id="KW-1185">Reference proteome</keyword>
<dbReference type="EMBL" id="JALLBG020000156">
    <property type="protein sequence ID" value="KAL3761175.1"/>
    <property type="molecule type" value="Genomic_DNA"/>
</dbReference>
<dbReference type="InterPro" id="IPR029058">
    <property type="entry name" value="AB_hydrolase_fold"/>
</dbReference>
<dbReference type="InterPro" id="IPR007751">
    <property type="entry name" value="DUF676_lipase-like"/>
</dbReference>
<sequence>MLSSYPWRIISVFHYFVVAVLASLALFTTTFAFGAIGPLSTTRPYHYQSLEKSSSSRMGSSQSSQSSSEPTLSAESIIDGSASVTDNDGVNDDQLLHHVSNRQQLVLAYEPPNSPVNPIAHFIFLVHGWLGNDLEMDYLSRAIRGLTSKDDDENDNNSSDSADSPEDHSKRIRKSNSYESRLLASQYNNMSNDTTDQHKDKVVVPDIIIHSVKCNVGRTHDGIRKGGTRLANEIIEFIRSDIKQRQNQSLVGSDDESSDDSKQNEDSHVTYSVVGNSLGGLYARYALSQIPYRIPLPVLQQQHQQHTEKTSRMLHLHPNVFCTTATPHLGVSRHTYLPIPRIAEKLIGKGMGTTGRDLFRLNSEKEQTSSVATAGNIMSGGLKGSTDDGDVNGNGDGIEGAEQPMSSEDDEEMECIIRNMCLQDKYLSPLRNFRRRIAYANAYGTDFQVPTATAAFLNERSGVGHVLVASRELPNTAHGEGEQQGTTSSNESDQEDGVLPPFIVAVVRTEKQSQRQSPSNSGGGDTAIPSDELLRMSQSLDALGWTKVFVDVRDQIPIPGLARPSWLRPRCESLDDLIRKRIGVELPSTNFDERPTASSKRKAGDDISKSHPTTANTNTDCILSSQDLAQSTNVADSFHFPMGHTVMIANSKNEKYSQWNSLGRPVMDSLAEDMVKNILEFK</sequence>
<gene>
    <name evidence="4" type="ORF">ACHAWU_000270</name>
</gene>
<organism evidence="4 5">
    <name type="scientific">Discostella pseudostelligera</name>
    <dbReference type="NCBI Taxonomy" id="259834"/>
    <lineage>
        <taxon>Eukaryota</taxon>
        <taxon>Sar</taxon>
        <taxon>Stramenopiles</taxon>
        <taxon>Ochrophyta</taxon>
        <taxon>Bacillariophyta</taxon>
        <taxon>Coscinodiscophyceae</taxon>
        <taxon>Thalassiosirophycidae</taxon>
        <taxon>Stephanodiscales</taxon>
        <taxon>Stephanodiscaceae</taxon>
        <taxon>Discostella</taxon>
    </lineage>
</organism>
<dbReference type="InterPro" id="IPR044294">
    <property type="entry name" value="Lipase-like"/>
</dbReference>
<accession>A0ABD3MKZ5</accession>
<evidence type="ECO:0000256" key="1">
    <source>
        <dbReference type="SAM" id="MobiDB-lite"/>
    </source>
</evidence>
<dbReference type="Gene3D" id="3.40.50.1820">
    <property type="entry name" value="alpha/beta hydrolase"/>
    <property type="match status" value="1"/>
</dbReference>
<evidence type="ECO:0000313" key="4">
    <source>
        <dbReference type="EMBL" id="KAL3761175.1"/>
    </source>
</evidence>
<feature type="region of interest" description="Disordered" evidence="1">
    <location>
        <begin position="473"/>
        <end position="497"/>
    </location>
</feature>
<feature type="region of interest" description="Disordered" evidence="1">
    <location>
        <begin position="50"/>
        <end position="74"/>
    </location>
</feature>
<feature type="compositionally biased region" description="Basic and acidic residues" evidence="1">
    <location>
        <begin position="259"/>
        <end position="268"/>
    </location>
</feature>
<keyword evidence="2" id="KW-0812">Transmembrane</keyword>
<evidence type="ECO:0000313" key="5">
    <source>
        <dbReference type="Proteomes" id="UP001530293"/>
    </source>
</evidence>
<keyword evidence="2" id="KW-0472">Membrane</keyword>
<name>A0ABD3MKZ5_9STRA</name>
<dbReference type="PANTHER" id="PTHR12482">
    <property type="entry name" value="LIPASE ROG1-RELATED-RELATED"/>
    <property type="match status" value="1"/>
</dbReference>
<feature type="domain" description="DUF676" evidence="3">
    <location>
        <begin position="197"/>
        <end position="443"/>
    </location>
</feature>
<feature type="region of interest" description="Disordered" evidence="1">
    <location>
        <begin position="509"/>
        <end position="529"/>
    </location>
</feature>
<comment type="caution">
    <text evidence="4">The sequence shown here is derived from an EMBL/GenBank/DDBJ whole genome shotgun (WGS) entry which is preliminary data.</text>
</comment>